<comment type="caution">
    <text evidence="3">The sequence shown here is derived from an EMBL/GenBank/DDBJ whole genome shotgun (WGS) entry which is preliminary data.</text>
</comment>
<organism evidence="3 4">
    <name type="scientific">Calicophoron daubneyi</name>
    <name type="common">Rumen fluke</name>
    <name type="synonym">Paramphistomum daubneyi</name>
    <dbReference type="NCBI Taxonomy" id="300641"/>
    <lineage>
        <taxon>Eukaryota</taxon>
        <taxon>Metazoa</taxon>
        <taxon>Spiralia</taxon>
        <taxon>Lophotrochozoa</taxon>
        <taxon>Platyhelminthes</taxon>
        <taxon>Trematoda</taxon>
        <taxon>Digenea</taxon>
        <taxon>Plagiorchiida</taxon>
        <taxon>Pronocephalata</taxon>
        <taxon>Paramphistomoidea</taxon>
        <taxon>Paramphistomidae</taxon>
        <taxon>Calicophoron</taxon>
    </lineage>
</organism>
<evidence type="ECO:0000256" key="1">
    <source>
        <dbReference type="SAM" id="MobiDB-lite"/>
    </source>
</evidence>
<dbReference type="GO" id="GO:0019905">
    <property type="term" value="F:syntaxin binding"/>
    <property type="evidence" value="ECO:0007669"/>
    <property type="project" value="TreeGrafter"/>
</dbReference>
<dbReference type="GO" id="GO:0030864">
    <property type="term" value="C:cortical actin cytoskeleton"/>
    <property type="evidence" value="ECO:0007669"/>
    <property type="project" value="TreeGrafter"/>
</dbReference>
<dbReference type="InterPro" id="IPR013577">
    <property type="entry name" value="LLGL2"/>
</dbReference>
<dbReference type="InterPro" id="IPR015943">
    <property type="entry name" value="WD40/YVTN_repeat-like_dom_sf"/>
</dbReference>
<dbReference type="GO" id="GO:0005096">
    <property type="term" value="F:GTPase activator activity"/>
    <property type="evidence" value="ECO:0007669"/>
    <property type="project" value="TreeGrafter"/>
</dbReference>
<feature type="region of interest" description="Disordered" evidence="1">
    <location>
        <begin position="318"/>
        <end position="337"/>
    </location>
</feature>
<dbReference type="PANTHER" id="PTHR10241">
    <property type="entry name" value="LETHAL 2 GIANT LARVAE PROTEIN"/>
    <property type="match status" value="1"/>
</dbReference>
<dbReference type="GO" id="GO:0030866">
    <property type="term" value="P:cortical actin cytoskeleton organization"/>
    <property type="evidence" value="ECO:0007669"/>
    <property type="project" value="TreeGrafter"/>
</dbReference>
<evidence type="ECO:0000259" key="2">
    <source>
        <dbReference type="Pfam" id="PF08366"/>
    </source>
</evidence>
<feature type="compositionally biased region" description="Polar residues" evidence="1">
    <location>
        <begin position="857"/>
        <end position="866"/>
    </location>
</feature>
<name>A0AAV2TRD3_CALDB</name>
<proteinExistence type="predicted"/>
<feature type="region of interest" description="Disordered" evidence="1">
    <location>
        <begin position="1311"/>
        <end position="1332"/>
    </location>
</feature>
<dbReference type="GO" id="GO:0006893">
    <property type="term" value="P:Golgi to plasma membrane transport"/>
    <property type="evidence" value="ECO:0007669"/>
    <property type="project" value="TreeGrafter"/>
</dbReference>
<dbReference type="GO" id="GO:0032878">
    <property type="term" value="P:regulation of establishment or maintenance of cell polarity"/>
    <property type="evidence" value="ECO:0007669"/>
    <property type="project" value="TreeGrafter"/>
</dbReference>
<dbReference type="Proteomes" id="UP001497525">
    <property type="component" value="Unassembled WGS sequence"/>
</dbReference>
<feature type="domain" description="Lethal giant larvae homologue 2" evidence="2">
    <location>
        <begin position="434"/>
        <end position="479"/>
    </location>
</feature>
<feature type="compositionally biased region" description="Polar residues" evidence="1">
    <location>
        <begin position="881"/>
        <end position="895"/>
    </location>
</feature>
<accession>A0AAV2TRD3</accession>
<dbReference type="InterPro" id="IPR036322">
    <property type="entry name" value="WD40_repeat_dom_sf"/>
</dbReference>
<feature type="compositionally biased region" description="Polar residues" evidence="1">
    <location>
        <begin position="905"/>
        <end position="915"/>
    </location>
</feature>
<feature type="region of interest" description="Disordered" evidence="1">
    <location>
        <begin position="844"/>
        <end position="918"/>
    </location>
</feature>
<sequence>MAQRIFQSFRRLPGHLTSFRKKPEIVEIQGTSYKINVCSDYGFPAKPACMAYDPILDLLAVLTRDGSLFVYGRPGVSFSANHSCLGEYIQVEFFNGTRIMLTLTGSDDIYLWELSHYGQSSVRLTQIFRLQSVTTYLRSPTVNGGDSSGETAGELSHVTSFCCASDGRSVLIGTDHGWVASLRLNTPGKAAPKNFEYLCMPTPENAITPTRILNNLAPSRHQRLSFDAVVVLSERPGFPGQLLIGYTSGLSLIYDLRSDRVIALLPWKHGLEAASWCGGTGLLSRSANDIASSAVGTRLLTAHSDGSLGVWNLKDVGTSSATSSPGEPPSLTMEEPPSMPYGPFPCKLISKVYWLPSALGGITAFVGGMPRATYGERHTVSLLRGSNLDRAAAANMAAARLAAAADTEEEDDDLMDSGPIATPPMHVFDPDAPEHVCFDLPSPLVDLLPIAPGGGPAQILLILCEEELVAVDLITQGWPFIRPPYLTCLHTSTITTYSLFTQVNSQFLSQLESAGAYYGPEGRFGRGSAVSNNPNAAGWSQRPWPIQGGQALVNGSRLSTSLLDESLQFSDDLLLTGHEDGSVVFWRMSAGGCLRRIYTLHSAILFDGEFGLQDNTNGADDETDAWPPFRQAGVFDPFMDDSRAAVNVIRLVDSTVAVGGAAGQLTVWRFLDFAPPLSPVSPAIKTEIPGFQWKGYAPLKLRPGIDSGAVLPTQQGTRAPPQLQAVGVVLVQPPARITALILTEVRHKFTEGSVSPVSAVSPGVLLALGTPHGYSSVYLPPVEPPPSIFTSGTNDPPLNVKWQSAEPQVLLTETTLPDNISALQEAAAGEGWARRRTRELKKSLRDSFRRLKRMRSTKSSAPSTTDPPHAASLSRAGVRRTITQSNRGFIRQVNSGPYEEAEQRASGSVDAQSPDGTAALPPVSIEREICDRPADSASVAIVTCFTFAPPLFRTSSASSPQSTNVGSLFVGTKAGIVKAYAIFANHNPTGASQQPAFRLQLTKQLILQHRAPILALRVVDSKQYWPLSATCFDASSLGPSSARQQNFPTLLVTSEEQVRLFSLPSLRLRFKARITAKDGYRIKAGAVAAFRISAKSHGKTDKITDDSACADMDRSGVSTASTPLHPGSGDSQPTEYSFVFTNVGGQAIVLSLPHLSRRDTLCLLDSNDVVAVSSVVFAETGTSLPTSSSSVIGPSLGLYQLAPGQITLFDVVRAGQRASTLGCSYRALNRLPDQPRSTVTTEGRIALTNGSAMDSSRVSNRSGFSHDPRLPPIGPHNVTGYSASCCGDSQINSSILSNTLSDSVRDCFTPQSGSSIVSGQTNTRRQMTSNAT</sequence>
<protein>
    <recommendedName>
        <fullName evidence="2">Lethal giant larvae homologue 2 domain-containing protein</fullName>
    </recommendedName>
</protein>
<dbReference type="Gene3D" id="2.130.10.10">
    <property type="entry name" value="YVTN repeat-like/Quinoprotein amine dehydrogenase"/>
    <property type="match status" value="1"/>
</dbReference>
<feature type="region of interest" description="Disordered" evidence="1">
    <location>
        <begin position="1251"/>
        <end position="1275"/>
    </location>
</feature>
<reference evidence="3" key="1">
    <citation type="submission" date="2024-06" db="EMBL/GenBank/DDBJ databases">
        <authorList>
            <person name="Liu X."/>
            <person name="Lenzi L."/>
            <person name="Haldenby T S."/>
            <person name="Uol C."/>
        </authorList>
    </citation>
    <scope>NUCLEOTIDE SEQUENCE</scope>
</reference>
<dbReference type="GO" id="GO:0008593">
    <property type="term" value="P:regulation of Notch signaling pathway"/>
    <property type="evidence" value="ECO:0007669"/>
    <property type="project" value="TreeGrafter"/>
</dbReference>
<dbReference type="EMBL" id="CAXLJL010000523">
    <property type="protein sequence ID" value="CAL5138769.1"/>
    <property type="molecule type" value="Genomic_DNA"/>
</dbReference>
<dbReference type="SUPFAM" id="SSF50978">
    <property type="entry name" value="WD40 repeat-like"/>
    <property type="match status" value="1"/>
</dbReference>
<dbReference type="PANTHER" id="PTHR10241:SF29">
    <property type="entry name" value="LETHAL(2) GIANT LARVAE PROTEIN"/>
    <property type="match status" value="1"/>
</dbReference>
<dbReference type="GO" id="GO:0051294">
    <property type="term" value="P:establishment of spindle orientation"/>
    <property type="evidence" value="ECO:0007669"/>
    <property type="project" value="TreeGrafter"/>
</dbReference>
<gene>
    <name evidence="3" type="ORF">CDAUBV1_LOCUS13577</name>
</gene>
<feature type="domain" description="Lethal giant larvae homologue 2" evidence="2">
    <location>
        <begin position="338"/>
        <end position="387"/>
    </location>
</feature>
<dbReference type="Pfam" id="PF08366">
    <property type="entry name" value="LLGL"/>
    <property type="match status" value="2"/>
</dbReference>
<dbReference type="GO" id="GO:0005886">
    <property type="term" value="C:plasma membrane"/>
    <property type="evidence" value="ECO:0007669"/>
    <property type="project" value="TreeGrafter"/>
</dbReference>
<feature type="compositionally biased region" description="Polar residues" evidence="1">
    <location>
        <begin position="1251"/>
        <end position="1263"/>
    </location>
</feature>
<evidence type="ECO:0000313" key="4">
    <source>
        <dbReference type="Proteomes" id="UP001497525"/>
    </source>
</evidence>
<dbReference type="GO" id="GO:0045159">
    <property type="term" value="F:myosin II binding"/>
    <property type="evidence" value="ECO:0007669"/>
    <property type="project" value="TreeGrafter"/>
</dbReference>
<evidence type="ECO:0000313" key="3">
    <source>
        <dbReference type="EMBL" id="CAL5138769.1"/>
    </source>
</evidence>